<sequence>MPRILCVRPNCNQPAVLKRARTGDPMCKECFFFCFEEETHNTIINGKLFKKGDRVAIGASGGKDSTVLAYTMKLLNERYNYGLDLFLLSIDEGISGYRDDSLETVKQNKEDYGLPLKILSYKDLYGWTMDEIVKQIGPKNNCTFCGVFRRQALDRGAALVDANIIVTGHNADDAAETVIMNILRGDLARLLRCTNVITEGEGTIPRCKPLMYAYEKEIVMYAHFKKLVYFSTECIYSPQAYRGYAREIVKELERIRPHYIIDIIQSGEIMKPRGHMKFPRRQNCTRCGFVASQEICKACVLLEGLNTGNPRLGVTKSNKARRIMGLEVKDGSENKSKVKNRNPNKRSVKRERKKASGCGGTCSSECASQVTKPPTEQNTDSVPCSTDIEDNTEASLDHLEFSEMNLSDFDEEPSKKEVKENIHNNHSANKKTDSGIEASWKAAVPRKEWRFRNRAPSKAFNFELFFGFSFDDIRPRMNLDTSSLEKAWEILSAKLEEPKSLENGKSHSPDFQVLNEVPSLSEVEIVTKTKPKRISGELGKAQTFHNEASDPISSVSSQDQSYGLSHFVNQSSAEPLTVVAAPKNREPSLITPKMMKKAPNILDF</sequence>
<keyword evidence="2" id="KW-1185">Reference proteome</keyword>
<evidence type="ECO:0000313" key="1">
    <source>
        <dbReference type="EMBL" id="KAJ8680039.1"/>
    </source>
</evidence>
<evidence type="ECO:0000313" key="2">
    <source>
        <dbReference type="Proteomes" id="UP001239111"/>
    </source>
</evidence>
<protein>
    <submittedName>
        <fullName evidence="1">Uncharacterized protein</fullName>
    </submittedName>
</protein>
<reference evidence="1" key="1">
    <citation type="submission" date="2023-04" db="EMBL/GenBank/DDBJ databases">
        <title>A chromosome-level genome assembly of the parasitoid wasp Eretmocerus hayati.</title>
        <authorList>
            <person name="Zhong Y."/>
            <person name="Liu S."/>
            <person name="Liu Y."/>
        </authorList>
    </citation>
    <scope>NUCLEOTIDE SEQUENCE</scope>
    <source>
        <strain evidence="1">ZJU_SS_LIU_2023</strain>
    </source>
</reference>
<proteinExistence type="predicted"/>
<gene>
    <name evidence="1" type="ORF">QAD02_015826</name>
</gene>
<comment type="caution">
    <text evidence="1">The sequence shown here is derived from an EMBL/GenBank/DDBJ whole genome shotgun (WGS) entry which is preliminary data.</text>
</comment>
<name>A0ACC2P9R8_9HYME</name>
<accession>A0ACC2P9R8</accession>
<dbReference type="Proteomes" id="UP001239111">
    <property type="component" value="Chromosome 2"/>
</dbReference>
<dbReference type="EMBL" id="CM056742">
    <property type="protein sequence ID" value="KAJ8680039.1"/>
    <property type="molecule type" value="Genomic_DNA"/>
</dbReference>
<organism evidence="1 2">
    <name type="scientific">Eretmocerus hayati</name>
    <dbReference type="NCBI Taxonomy" id="131215"/>
    <lineage>
        <taxon>Eukaryota</taxon>
        <taxon>Metazoa</taxon>
        <taxon>Ecdysozoa</taxon>
        <taxon>Arthropoda</taxon>
        <taxon>Hexapoda</taxon>
        <taxon>Insecta</taxon>
        <taxon>Pterygota</taxon>
        <taxon>Neoptera</taxon>
        <taxon>Endopterygota</taxon>
        <taxon>Hymenoptera</taxon>
        <taxon>Apocrita</taxon>
        <taxon>Proctotrupomorpha</taxon>
        <taxon>Chalcidoidea</taxon>
        <taxon>Aphelinidae</taxon>
        <taxon>Aphelininae</taxon>
        <taxon>Eretmocerus</taxon>
    </lineage>
</organism>